<sequence length="210" mass="25058">MECKIRKAVRIIYILIFCSSFNLVFSQTIIPGNYEKIPDTLYFKDRLYKSIIPNEKYKYWKFIKKDALTEKLIYENKKKENISNKEKHSIEDGFFWECLPDGCFTYIIAYKSKQPEYFINEKELIKFIGYVDNLSEALLIARTHDLWFDRKNLIGGSFKIEKDFIYLYLAKSESCPVNRTAFFVKINRKTGELEKENKGVYYKSEDCYTS</sequence>
<feature type="transmembrane region" description="Helical" evidence="1">
    <location>
        <begin position="12"/>
        <end position="30"/>
    </location>
</feature>
<protein>
    <submittedName>
        <fullName evidence="2">Uncharacterized protein</fullName>
    </submittedName>
</protein>
<reference evidence="3" key="1">
    <citation type="journal article" date="2019" name="Int. J. Syst. Evol. Microbiol.">
        <title>The Global Catalogue of Microorganisms (GCM) 10K type strain sequencing project: providing services to taxonomists for standard genome sequencing and annotation.</title>
        <authorList>
            <consortium name="The Broad Institute Genomics Platform"/>
            <consortium name="The Broad Institute Genome Sequencing Center for Infectious Disease"/>
            <person name="Wu L."/>
            <person name="Ma J."/>
        </authorList>
    </citation>
    <scope>NUCLEOTIDE SEQUENCE [LARGE SCALE GENOMIC DNA]</scope>
    <source>
        <strain evidence="3">CECT 7798</strain>
    </source>
</reference>
<keyword evidence="1" id="KW-0812">Transmembrane</keyword>
<evidence type="ECO:0000256" key="1">
    <source>
        <dbReference type="SAM" id="Phobius"/>
    </source>
</evidence>
<comment type="caution">
    <text evidence="2">The sequence shown here is derived from an EMBL/GenBank/DDBJ whole genome shotgun (WGS) entry which is preliminary data.</text>
</comment>
<gene>
    <name evidence="2" type="ORF">ACFONJ_05140</name>
</gene>
<keyword evidence="3" id="KW-1185">Reference proteome</keyword>
<proteinExistence type="predicted"/>
<name>A0ABV7XTX7_9FLAO</name>
<dbReference type="RefSeq" id="WP_290295414.1">
    <property type="nucleotide sequence ID" value="NZ_JAUFQR010000001.1"/>
</dbReference>
<keyword evidence="1" id="KW-1133">Transmembrane helix</keyword>
<organism evidence="2 3">
    <name type="scientific">Chryseobacterium tructae</name>
    <dbReference type="NCBI Taxonomy" id="1037380"/>
    <lineage>
        <taxon>Bacteria</taxon>
        <taxon>Pseudomonadati</taxon>
        <taxon>Bacteroidota</taxon>
        <taxon>Flavobacteriia</taxon>
        <taxon>Flavobacteriales</taxon>
        <taxon>Weeksellaceae</taxon>
        <taxon>Chryseobacterium group</taxon>
        <taxon>Chryseobacterium</taxon>
    </lineage>
</organism>
<keyword evidence="1" id="KW-0472">Membrane</keyword>
<dbReference type="EMBL" id="JBHRYO010000002">
    <property type="protein sequence ID" value="MFC3755350.1"/>
    <property type="molecule type" value="Genomic_DNA"/>
</dbReference>
<accession>A0ABV7XTX7</accession>
<evidence type="ECO:0000313" key="3">
    <source>
        <dbReference type="Proteomes" id="UP001595735"/>
    </source>
</evidence>
<evidence type="ECO:0000313" key="2">
    <source>
        <dbReference type="EMBL" id="MFC3755350.1"/>
    </source>
</evidence>
<dbReference type="Proteomes" id="UP001595735">
    <property type="component" value="Unassembled WGS sequence"/>
</dbReference>